<reference evidence="2" key="1">
    <citation type="submission" date="2022-11" db="UniProtKB">
        <authorList>
            <consortium name="WormBaseParasite"/>
        </authorList>
    </citation>
    <scope>IDENTIFICATION</scope>
</reference>
<protein>
    <submittedName>
        <fullName evidence="2">Uncharacterized protein</fullName>
    </submittedName>
</protein>
<accession>A0A915HNM1</accession>
<name>A0A915HNM1_ROMCU</name>
<evidence type="ECO:0000313" key="2">
    <source>
        <dbReference type="WBParaSite" id="nRc.2.0.1.t03106-RA"/>
    </source>
</evidence>
<proteinExistence type="predicted"/>
<sequence length="130" mass="14685">MSHSYSLLVRYVNISSDVPSSVEQLPERDSVIGNYLIVAGCIFNNDYANQGETKQLKHRFYGFEIINEFSACDVRKTQENYGLIIFGNRDPRGIGSFGESGHSGNKDTIKFFVRKPLILQQLMGLAELYP</sequence>
<evidence type="ECO:0000313" key="1">
    <source>
        <dbReference type="Proteomes" id="UP000887565"/>
    </source>
</evidence>
<keyword evidence="1" id="KW-1185">Reference proteome</keyword>
<dbReference type="AlphaFoldDB" id="A0A915HNM1"/>
<organism evidence="1 2">
    <name type="scientific">Romanomermis culicivorax</name>
    <name type="common">Nematode worm</name>
    <dbReference type="NCBI Taxonomy" id="13658"/>
    <lineage>
        <taxon>Eukaryota</taxon>
        <taxon>Metazoa</taxon>
        <taxon>Ecdysozoa</taxon>
        <taxon>Nematoda</taxon>
        <taxon>Enoplea</taxon>
        <taxon>Dorylaimia</taxon>
        <taxon>Mermithida</taxon>
        <taxon>Mermithoidea</taxon>
        <taxon>Mermithidae</taxon>
        <taxon>Romanomermis</taxon>
    </lineage>
</organism>
<dbReference type="WBParaSite" id="nRc.2.0.1.t03106-RA">
    <property type="protein sequence ID" value="nRc.2.0.1.t03106-RA"/>
    <property type="gene ID" value="nRc.2.0.1.g03106"/>
</dbReference>
<dbReference type="Proteomes" id="UP000887565">
    <property type="component" value="Unplaced"/>
</dbReference>